<gene>
    <name evidence="1" type="ORF">BABAYKA_00160</name>
</gene>
<proteinExistence type="predicted"/>
<organism evidence="1 2">
    <name type="scientific">Brevundimonas phage vB_BpoS-Babayka</name>
    <dbReference type="NCBI Taxonomy" id="2948596"/>
    <lineage>
        <taxon>Viruses</taxon>
        <taxon>Duplodnaviria</taxon>
        <taxon>Heunggongvirae</taxon>
        <taxon>Uroviricota</taxon>
        <taxon>Caudoviricetes</taxon>
        <taxon>Autographivirales</taxon>
        <taxon>Autonotataviridae</taxon>
        <taxon>Conareevirus</taxon>
        <taxon>Conareevirus babayka</taxon>
    </lineage>
</organism>
<name>A0A9E7MVC6_9CAUD</name>
<dbReference type="Proteomes" id="UP001057237">
    <property type="component" value="Segment"/>
</dbReference>
<reference evidence="1" key="1">
    <citation type="submission" date="2022-05" db="EMBL/GenBank/DDBJ databases">
        <authorList>
            <person name="Friedrich I."/>
            <person name="Poehlein A."/>
            <person name="Schneider D."/>
            <person name="Hertel R."/>
            <person name="Daniel R."/>
        </authorList>
    </citation>
    <scope>NUCLEOTIDE SEQUENCE</scope>
</reference>
<accession>A0A9E7MVC6</accession>
<protein>
    <submittedName>
        <fullName evidence="1">Uncharacterized protein</fullName>
    </submittedName>
</protein>
<dbReference type="EMBL" id="ON529868">
    <property type="protein sequence ID" value="USN16819.1"/>
    <property type="molecule type" value="Genomic_DNA"/>
</dbReference>
<sequence>MMSKDRVHFYLPGQCANDDDDRTKALDRAATEAFRLPPSHVKVIRKRRVEIICRPSQFARFMILRNNYGGVNDFKGLDARLVKLPEPPEQLDVSKNPA</sequence>
<keyword evidence="2" id="KW-1185">Reference proteome</keyword>
<evidence type="ECO:0000313" key="1">
    <source>
        <dbReference type="EMBL" id="USN16819.1"/>
    </source>
</evidence>
<evidence type="ECO:0000313" key="2">
    <source>
        <dbReference type="Proteomes" id="UP001057237"/>
    </source>
</evidence>